<sequence>MPSLLISTITLSAFQKILSRYPASVPETLRELDDARYETIPATLAKRREEVEGKGEVGLRKDEVLRLVEWKLKHGTFRSKLLQLVQSNPAAQIEQTTKDAFSLFTDAKKDAAPGPDLDPDPDPDPKAILAALKILTGLRGIGPATASLLLSVYAPGKVPFFSDELFRWAMWAMWAEAGTGTGKAQGWKRVIKYNVREYEALVAGVGELRGRLGVSAVEAEKVAWVLGREGVDVGGDFGDEGRDLGTRDGGEERREGGDVELEGKEEDVRARGGDGGGRVGKRKAEETKAAGLIGVKRKKREAESGKARADASPQGLRRSSRRKTDK</sequence>
<dbReference type="RefSeq" id="XP_033657239.1">
    <property type="nucleotide sequence ID" value="XM_033793541.1"/>
</dbReference>
<name>A0A6A6JSW8_WESOR</name>
<feature type="compositionally biased region" description="Basic and acidic residues" evidence="1">
    <location>
        <begin position="300"/>
        <end position="309"/>
    </location>
</feature>
<feature type="region of interest" description="Disordered" evidence="1">
    <location>
        <begin position="236"/>
        <end position="326"/>
    </location>
</feature>
<evidence type="ECO:0000313" key="3">
    <source>
        <dbReference type="Proteomes" id="UP000800097"/>
    </source>
</evidence>
<evidence type="ECO:0000256" key="1">
    <source>
        <dbReference type="SAM" id="MobiDB-lite"/>
    </source>
</evidence>
<dbReference type="PANTHER" id="PTHR21521">
    <property type="entry name" value="AMUN, ISOFORM A"/>
    <property type="match status" value="1"/>
</dbReference>
<dbReference type="PANTHER" id="PTHR21521:SF0">
    <property type="entry name" value="AMUN, ISOFORM A"/>
    <property type="match status" value="1"/>
</dbReference>
<keyword evidence="3" id="KW-1185">Reference proteome</keyword>
<dbReference type="OrthoDB" id="8249012at2759"/>
<gene>
    <name evidence="2" type="ORF">EI97DRAFT_184294</name>
</gene>
<dbReference type="AlphaFoldDB" id="A0A6A6JSW8"/>
<dbReference type="Proteomes" id="UP000800097">
    <property type="component" value="Unassembled WGS sequence"/>
</dbReference>
<evidence type="ECO:0000313" key="2">
    <source>
        <dbReference type="EMBL" id="KAF2279700.1"/>
    </source>
</evidence>
<feature type="compositionally biased region" description="Basic and acidic residues" evidence="1">
    <location>
        <begin position="239"/>
        <end position="257"/>
    </location>
</feature>
<organism evidence="2 3">
    <name type="scientific">Westerdykella ornata</name>
    <dbReference type="NCBI Taxonomy" id="318751"/>
    <lineage>
        <taxon>Eukaryota</taxon>
        <taxon>Fungi</taxon>
        <taxon>Dikarya</taxon>
        <taxon>Ascomycota</taxon>
        <taxon>Pezizomycotina</taxon>
        <taxon>Dothideomycetes</taxon>
        <taxon>Pleosporomycetidae</taxon>
        <taxon>Pleosporales</taxon>
        <taxon>Sporormiaceae</taxon>
        <taxon>Westerdykella</taxon>
    </lineage>
</organism>
<dbReference type="EMBL" id="ML986486">
    <property type="protein sequence ID" value="KAF2279700.1"/>
    <property type="molecule type" value="Genomic_DNA"/>
</dbReference>
<reference evidence="2" key="1">
    <citation type="journal article" date="2020" name="Stud. Mycol.">
        <title>101 Dothideomycetes genomes: a test case for predicting lifestyles and emergence of pathogens.</title>
        <authorList>
            <person name="Haridas S."/>
            <person name="Albert R."/>
            <person name="Binder M."/>
            <person name="Bloem J."/>
            <person name="Labutti K."/>
            <person name="Salamov A."/>
            <person name="Andreopoulos B."/>
            <person name="Baker S."/>
            <person name="Barry K."/>
            <person name="Bills G."/>
            <person name="Bluhm B."/>
            <person name="Cannon C."/>
            <person name="Castanera R."/>
            <person name="Culley D."/>
            <person name="Daum C."/>
            <person name="Ezra D."/>
            <person name="Gonzalez J."/>
            <person name="Henrissat B."/>
            <person name="Kuo A."/>
            <person name="Liang C."/>
            <person name="Lipzen A."/>
            <person name="Lutzoni F."/>
            <person name="Magnuson J."/>
            <person name="Mondo S."/>
            <person name="Nolan M."/>
            <person name="Ohm R."/>
            <person name="Pangilinan J."/>
            <person name="Park H.-J."/>
            <person name="Ramirez L."/>
            <person name="Alfaro M."/>
            <person name="Sun H."/>
            <person name="Tritt A."/>
            <person name="Yoshinaga Y."/>
            <person name="Zwiers L.-H."/>
            <person name="Turgeon B."/>
            <person name="Goodwin S."/>
            <person name="Spatafora J."/>
            <person name="Crous P."/>
            <person name="Grigoriev I."/>
        </authorList>
    </citation>
    <scope>NUCLEOTIDE SEQUENCE</scope>
    <source>
        <strain evidence="2">CBS 379.55</strain>
    </source>
</reference>
<accession>A0A6A6JSW8</accession>
<proteinExistence type="predicted"/>
<dbReference type="GeneID" id="54546716"/>
<protein>
    <submittedName>
        <fullName evidence="2">Uncharacterized protein</fullName>
    </submittedName>
</protein>